<keyword evidence="5" id="KW-0067">ATP-binding</keyword>
<evidence type="ECO:0000313" key="9">
    <source>
        <dbReference type="EMBL" id="CDR33364.1"/>
    </source>
</evidence>
<dbReference type="InterPro" id="IPR017932">
    <property type="entry name" value="GATase_2_dom"/>
</dbReference>
<dbReference type="RefSeq" id="WP_041016867.1">
    <property type="nucleotide sequence ID" value="NZ_CCEJ010000003.1"/>
</dbReference>
<dbReference type="Pfam" id="PF13537">
    <property type="entry name" value="GATase_7"/>
    <property type="match status" value="1"/>
</dbReference>
<evidence type="ECO:0000256" key="7">
    <source>
        <dbReference type="ARBA" id="ARBA00048741"/>
    </source>
</evidence>
<dbReference type="PANTHER" id="PTHR43284:SF1">
    <property type="entry name" value="ASPARAGINE SYNTHETASE"/>
    <property type="match status" value="1"/>
</dbReference>
<evidence type="ECO:0000313" key="10">
    <source>
        <dbReference type="Proteomes" id="UP000031552"/>
    </source>
</evidence>
<dbReference type="InterPro" id="IPR033738">
    <property type="entry name" value="AsnB_N"/>
</dbReference>
<proteinExistence type="inferred from homology"/>
<dbReference type="EMBL" id="CCEJ010000003">
    <property type="protein sequence ID" value="CDR33364.1"/>
    <property type="molecule type" value="Genomic_DNA"/>
</dbReference>
<dbReference type="AlphaFoldDB" id="A0A090DX03"/>
<protein>
    <recommendedName>
        <fullName evidence="3">asparagine synthase (glutamine-hydrolyzing)</fullName>
        <ecNumber evidence="3">6.3.5.4</ecNumber>
    </recommendedName>
</protein>
<dbReference type="PROSITE" id="PS51278">
    <property type="entry name" value="GATASE_TYPE_2"/>
    <property type="match status" value="1"/>
</dbReference>
<dbReference type="InterPro" id="IPR014729">
    <property type="entry name" value="Rossmann-like_a/b/a_fold"/>
</dbReference>
<keyword evidence="4" id="KW-0547">Nucleotide-binding</keyword>
<dbReference type="InterPro" id="IPR006426">
    <property type="entry name" value="Asn_synth_AEB"/>
</dbReference>
<organism evidence="9 10">
    <name type="scientific">Candidatus Criblamydia sequanensis CRIB-18</name>
    <dbReference type="NCBI Taxonomy" id="1437425"/>
    <lineage>
        <taxon>Bacteria</taxon>
        <taxon>Pseudomonadati</taxon>
        <taxon>Chlamydiota</taxon>
        <taxon>Chlamydiia</taxon>
        <taxon>Parachlamydiales</taxon>
        <taxon>Candidatus Criblamydiaceae</taxon>
        <taxon>Candidatus Criblamydia</taxon>
    </lineage>
</organism>
<evidence type="ECO:0000259" key="8">
    <source>
        <dbReference type="PROSITE" id="PS51278"/>
    </source>
</evidence>
<reference evidence="9" key="2">
    <citation type="submission" date="2014-09" db="EMBL/GenBank/DDBJ databases">
        <title>Criblamydia sequanensis harbors a mega-plasmid encoding arsenite resistance.</title>
        <authorList>
            <person name="Bertelli C."/>
            <person name="Goesmann A."/>
            <person name="Greub G."/>
        </authorList>
    </citation>
    <scope>NUCLEOTIDE SEQUENCE [LARGE SCALE GENOMIC DNA]</scope>
    <source>
        <strain evidence="9">CRIB-18</strain>
    </source>
</reference>
<dbReference type="Gene3D" id="3.60.20.10">
    <property type="entry name" value="Glutamine Phosphoribosylpyrophosphate, subunit 1, domain 1"/>
    <property type="match status" value="1"/>
</dbReference>
<dbReference type="SUPFAM" id="SSF56235">
    <property type="entry name" value="N-terminal nucleophile aminohydrolases (Ntn hydrolases)"/>
    <property type="match status" value="1"/>
</dbReference>
<dbReference type="eggNOG" id="COG0367">
    <property type="taxonomic scope" value="Bacteria"/>
</dbReference>
<dbReference type="SUPFAM" id="SSF52402">
    <property type="entry name" value="Adenine nucleotide alpha hydrolases-like"/>
    <property type="match status" value="1"/>
</dbReference>
<dbReference type="CDD" id="cd01991">
    <property type="entry name" value="Asn_synthase_B_C"/>
    <property type="match status" value="1"/>
</dbReference>
<keyword evidence="10" id="KW-1185">Reference proteome</keyword>
<dbReference type="EC" id="6.3.5.4" evidence="3"/>
<evidence type="ECO:0000256" key="4">
    <source>
        <dbReference type="ARBA" id="ARBA00022741"/>
    </source>
</evidence>
<comment type="similarity">
    <text evidence="2">Belongs to the asparagine synthetase family.</text>
</comment>
<evidence type="ECO:0000256" key="6">
    <source>
        <dbReference type="ARBA" id="ARBA00022962"/>
    </source>
</evidence>
<dbReference type="Proteomes" id="UP000031552">
    <property type="component" value="Unassembled WGS sequence"/>
</dbReference>
<reference evidence="9" key="1">
    <citation type="submission" date="2013-12" db="EMBL/GenBank/DDBJ databases">
        <authorList>
            <person name="Linke B."/>
        </authorList>
    </citation>
    <scope>NUCLEOTIDE SEQUENCE [LARGE SCALE GENOMIC DNA]</scope>
    <source>
        <strain evidence="9">CRIB-18</strain>
    </source>
</reference>
<dbReference type="Gene3D" id="3.40.50.620">
    <property type="entry name" value="HUPs"/>
    <property type="match status" value="1"/>
</dbReference>
<evidence type="ECO:0000256" key="3">
    <source>
        <dbReference type="ARBA" id="ARBA00012737"/>
    </source>
</evidence>
<comment type="caution">
    <text evidence="9">The sequence shown here is derived from an EMBL/GenBank/DDBJ whole genome shotgun (WGS) entry which is preliminary data.</text>
</comment>
<evidence type="ECO:0000256" key="5">
    <source>
        <dbReference type="ARBA" id="ARBA00022840"/>
    </source>
</evidence>
<dbReference type="OrthoDB" id="9763290at2"/>
<evidence type="ECO:0000256" key="2">
    <source>
        <dbReference type="ARBA" id="ARBA00005752"/>
    </source>
</evidence>
<dbReference type="GO" id="GO:0006529">
    <property type="term" value="P:asparagine biosynthetic process"/>
    <property type="evidence" value="ECO:0007669"/>
    <property type="project" value="InterPro"/>
</dbReference>
<dbReference type="InterPro" id="IPR001962">
    <property type="entry name" value="Asn_synthase"/>
</dbReference>
<sequence length="633" mass="72810">MSGGFAGISYPDVFQVEEQINPMLKAIKSNLELNVQFYTHKQIQIGSVGTPISFNEKKTISAIFDGQLYNYDELKQDLLSKGFHFHSDNPSELILRAYEHYGLNFLDKLDGGFALLIADYYKKRLVLARDRIGKKSLYWYHDGKTFVFGTRLKALLSPGLVPHTPALEAIASYFYFGYLPQDLTPVKDINKLLPSHYLLFNFNNSKSIETYWSYSSFFQRSLIKPKKVILDTVDKSLLLSTEKRIPKGGSSIGCFLSGGLGSGSAAYYVDKVIKPKPLKAFTVGFQGETDEDVKAAAGVAENLMIPQNIEWITAETFLNHFPKIIWNLDEPIGDPNIVATYRLAKLASKEVSCVFSGMGSDELFALHSRYDVEEGDVGLFERFYALPRPMMNLILPLIGFFNKKLSYKFLKKARTNPWQIEYLNQNALFDEKTIHQASPFLAKLFDPEVFLHKFYNLNRIRSNLSSFLYFDVKTRLADNYVFQYERMTSSEGLLWQTPFLDRALFEYLASLEEPDFIKESENGSILKELMKGIFKESFINRPKKTRENFLASWGVRSNFIELIPLLRKGTLVETGILSEDWMRKITQNDRAITENFKYLFAILVLEVWFRLFLNKQMQFEPVDIDVKTLLLEL</sequence>
<comment type="pathway">
    <text evidence="1">Amino-acid biosynthesis; L-asparagine biosynthesis; L-asparagine from L-aspartate (L-Gln route): step 1/1.</text>
</comment>
<dbReference type="CDD" id="cd00712">
    <property type="entry name" value="AsnB"/>
    <property type="match status" value="1"/>
</dbReference>
<dbReference type="InterPro" id="IPR029055">
    <property type="entry name" value="Ntn_hydrolases_N"/>
</dbReference>
<dbReference type="InterPro" id="IPR051786">
    <property type="entry name" value="ASN_synthetase/amidase"/>
</dbReference>
<keyword evidence="9" id="KW-0436">Ligase</keyword>
<feature type="domain" description="Glutamine amidotransferase type-2" evidence="8">
    <location>
        <begin position="1"/>
        <end position="203"/>
    </location>
</feature>
<dbReference type="PIRSF" id="PIRSF001589">
    <property type="entry name" value="Asn_synthetase_glu-h"/>
    <property type="match status" value="1"/>
</dbReference>
<dbReference type="PANTHER" id="PTHR43284">
    <property type="entry name" value="ASPARAGINE SYNTHETASE (GLUTAMINE-HYDROLYZING)"/>
    <property type="match status" value="1"/>
</dbReference>
<keyword evidence="6" id="KW-0315">Glutamine amidotransferase</keyword>
<dbReference type="GO" id="GO:0005829">
    <property type="term" value="C:cytosol"/>
    <property type="evidence" value="ECO:0007669"/>
    <property type="project" value="TreeGrafter"/>
</dbReference>
<name>A0A090DX03_9BACT</name>
<dbReference type="GO" id="GO:0005524">
    <property type="term" value="F:ATP binding"/>
    <property type="evidence" value="ECO:0007669"/>
    <property type="project" value="UniProtKB-KW"/>
</dbReference>
<comment type="catalytic activity">
    <reaction evidence="7">
        <text>L-aspartate + L-glutamine + ATP + H2O = L-asparagine + L-glutamate + AMP + diphosphate + H(+)</text>
        <dbReference type="Rhea" id="RHEA:12228"/>
        <dbReference type="ChEBI" id="CHEBI:15377"/>
        <dbReference type="ChEBI" id="CHEBI:15378"/>
        <dbReference type="ChEBI" id="CHEBI:29985"/>
        <dbReference type="ChEBI" id="CHEBI:29991"/>
        <dbReference type="ChEBI" id="CHEBI:30616"/>
        <dbReference type="ChEBI" id="CHEBI:33019"/>
        <dbReference type="ChEBI" id="CHEBI:58048"/>
        <dbReference type="ChEBI" id="CHEBI:58359"/>
        <dbReference type="ChEBI" id="CHEBI:456215"/>
        <dbReference type="EC" id="6.3.5.4"/>
    </reaction>
</comment>
<dbReference type="STRING" id="1437425.CSEC_0530"/>
<accession>A0A090DX03</accession>
<dbReference type="GO" id="GO:0004066">
    <property type="term" value="F:asparagine synthase (glutamine-hydrolyzing) activity"/>
    <property type="evidence" value="ECO:0007669"/>
    <property type="project" value="UniProtKB-EC"/>
</dbReference>
<dbReference type="Pfam" id="PF00733">
    <property type="entry name" value="Asn_synthase"/>
    <property type="match status" value="1"/>
</dbReference>
<gene>
    <name evidence="9" type="primary">asnb1</name>
    <name evidence="9" type="ORF">CSEC_0530</name>
</gene>
<evidence type="ECO:0000256" key="1">
    <source>
        <dbReference type="ARBA" id="ARBA00005187"/>
    </source>
</evidence>